<dbReference type="EMBL" id="BMAW01037187">
    <property type="protein sequence ID" value="GFU47294.1"/>
    <property type="molecule type" value="Genomic_DNA"/>
</dbReference>
<evidence type="ECO:0000313" key="2">
    <source>
        <dbReference type="EMBL" id="GFU47294.1"/>
    </source>
</evidence>
<gene>
    <name evidence="2" type="ORF">NPIL_117441</name>
</gene>
<feature type="region of interest" description="Disordered" evidence="1">
    <location>
        <begin position="57"/>
        <end position="80"/>
    </location>
</feature>
<sequence>MQNEYFTTLIHLITSVLKFKFDFFEAIPHRHQYIDELSDVETSEERDARVGKLQVPASTTRSVAAPEEGDTQRQAQHLQQSRSRTKIDLKNVVFNYYLIYNNRTHRNVVIGPMTNLCFQCHAFKFQKETPGIYRCNGKFNLTPMTDSLESLFTYMAGAIRESKHFLDTYSEIKLLLSNDIVFSDEYCEIWQFHTHIHNRKMSASSDWFTFSSTRKRSIVFVKFISWTI</sequence>
<organism evidence="2 3">
    <name type="scientific">Nephila pilipes</name>
    <name type="common">Giant wood spider</name>
    <name type="synonym">Nephila maculata</name>
    <dbReference type="NCBI Taxonomy" id="299642"/>
    <lineage>
        <taxon>Eukaryota</taxon>
        <taxon>Metazoa</taxon>
        <taxon>Ecdysozoa</taxon>
        <taxon>Arthropoda</taxon>
        <taxon>Chelicerata</taxon>
        <taxon>Arachnida</taxon>
        <taxon>Araneae</taxon>
        <taxon>Araneomorphae</taxon>
        <taxon>Entelegynae</taxon>
        <taxon>Araneoidea</taxon>
        <taxon>Nephilidae</taxon>
        <taxon>Nephila</taxon>
    </lineage>
</organism>
<dbReference type="AlphaFoldDB" id="A0A8X6UQ46"/>
<dbReference type="OrthoDB" id="8040188at2759"/>
<name>A0A8X6UQ46_NEPPI</name>
<accession>A0A8X6UQ46</accession>
<evidence type="ECO:0000256" key="1">
    <source>
        <dbReference type="SAM" id="MobiDB-lite"/>
    </source>
</evidence>
<keyword evidence="3" id="KW-1185">Reference proteome</keyword>
<proteinExistence type="predicted"/>
<evidence type="ECO:0000313" key="3">
    <source>
        <dbReference type="Proteomes" id="UP000887013"/>
    </source>
</evidence>
<comment type="caution">
    <text evidence="2">The sequence shown here is derived from an EMBL/GenBank/DDBJ whole genome shotgun (WGS) entry which is preliminary data.</text>
</comment>
<reference evidence="2" key="1">
    <citation type="submission" date="2020-08" db="EMBL/GenBank/DDBJ databases">
        <title>Multicomponent nature underlies the extraordinary mechanical properties of spider dragline silk.</title>
        <authorList>
            <person name="Kono N."/>
            <person name="Nakamura H."/>
            <person name="Mori M."/>
            <person name="Yoshida Y."/>
            <person name="Ohtoshi R."/>
            <person name="Malay A.D."/>
            <person name="Moran D.A.P."/>
            <person name="Tomita M."/>
            <person name="Numata K."/>
            <person name="Arakawa K."/>
        </authorList>
    </citation>
    <scope>NUCLEOTIDE SEQUENCE</scope>
</reference>
<dbReference type="Proteomes" id="UP000887013">
    <property type="component" value="Unassembled WGS sequence"/>
</dbReference>
<protein>
    <submittedName>
        <fullName evidence="2">Uncharacterized protein</fullName>
    </submittedName>
</protein>